<dbReference type="SUPFAM" id="SSF64356">
    <property type="entry name" value="SNARE-like"/>
    <property type="match status" value="1"/>
</dbReference>
<evidence type="ECO:0000256" key="6">
    <source>
        <dbReference type="ARBA" id="ARBA00022892"/>
    </source>
</evidence>
<evidence type="ECO:0000313" key="15">
    <source>
        <dbReference type="Proteomes" id="UP000324897"/>
    </source>
</evidence>
<proteinExistence type="inferred from homology"/>
<dbReference type="GO" id="GO:0006890">
    <property type="term" value="P:retrograde vesicle-mediated transport, Golgi to endoplasmic reticulum"/>
    <property type="evidence" value="ECO:0007669"/>
    <property type="project" value="UniProtKB-UniRule"/>
</dbReference>
<dbReference type="AlphaFoldDB" id="A0A5J9U8V8"/>
<keyword evidence="4 12" id="KW-0813">Transport</keyword>
<organism evidence="14 15">
    <name type="scientific">Eragrostis curvula</name>
    <name type="common">weeping love grass</name>
    <dbReference type="NCBI Taxonomy" id="38414"/>
    <lineage>
        <taxon>Eukaryota</taxon>
        <taxon>Viridiplantae</taxon>
        <taxon>Streptophyta</taxon>
        <taxon>Embryophyta</taxon>
        <taxon>Tracheophyta</taxon>
        <taxon>Spermatophyta</taxon>
        <taxon>Magnoliopsida</taxon>
        <taxon>Liliopsida</taxon>
        <taxon>Poales</taxon>
        <taxon>Poaceae</taxon>
        <taxon>PACMAD clade</taxon>
        <taxon>Chloridoideae</taxon>
        <taxon>Eragrostideae</taxon>
        <taxon>Eragrostidinae</taxon>
        <taxon>Eragrostis</taxon>
    </lineage>
</organism>
<comment type="caution">
    <text evidence="14">The sequence shown here is derived from an EMBL/GenBank/DDBJ whole genome shotgun (WGS) entry which is preliminary data.</text>
</comment>
<comment type="similarity">
    <text evidence="2 12">Belongs to the adaptor complexes small subunit family.</text>
</comment>
<evidence type="ECO:0000256" key="10">
    <source>
        <dbReference type="ARBA" id="ARBA00023329"/>
    </source>
</evidence>
<evidence type="ECO:0000256" key="4">
    <source>
        <dbReference type="ARBA" id="ARBA00022448"/>
    </source>
</evidence>
<evidence type="ECO:0000313" key="14">
    <source>
        <dbReference type="EMBL" id="TVU19718.1"/>
    </source>
</evidence>
<evidence type="ECO:0000259" key="13">
    <source>
        <dbReference type="Pfam" id="PF01217"/>
    </source>
</evidence>
<dbReference type="GO" id="GO:0006886">
    <property type="term" value="P:intracellular protein transport"/>
    <property type="evidence" value="ECO:0007669"/>
    <property type="project" value="TreeGrafter"/>
</dbReference>
<keyword evidence="7 12" id="KW-0653">Protein transport</keyword>
<dbReference type="FunFam" id="3.30.450.60:FF:000014">
    <property type="entry name" value="Coatomer subunit zeta-2"/>
    <property type="match status" value="1"/>
</dbReference>
<evidence type="ECO:0000256" key="1">
    <source>
        <dbReference type="ARBA" id="ARBA00004255"/>
    </source>
</evidence>
<dbReference type="PANTHER" id="PTHR11043">
    <property type="entry name" value="ZETA-COAT PROTEIN"/>
    <property type="match status" value="1"/>
</dbReference>
<evidence type="ECO:0000256" key="2">
    <source>
        <dbReference type="ARBA" id="ARBA00006972"/>
    </source>
</evidence>
<keyword evidence="5 12" id="KW-0963">Cytoplasm</keyword>
<feature type="domain" description="AP complex mu/sigma subunit" evidence="13">
    <location>
        <begin position="66"/>
        <end position="206"/>
    </location>
</feature>
<protein>
    <recommendedName>
        <fullName evidence="12">Coatomer subunit zeta</fullName>
    </recommendedName>
</protein>
<dbReference type="GO" id="GO:0000139">
    <property type="term" value="C:Golgi membrane"/>
    <property type="evidence" value="ECO:0007669"/>
    <property type="project" value="UniProtKB-SubCell"/>
</dbReference>
<sequence length="237" mass="26302">QRSLLYYCHRNGVPFRSPRRRPRPSLPSPRCASLLPSAIRTDVFVPLRLRPRRSHPPLAMETCPKVKNILLLDSEGKRVAVKYYSDDWPTLSAKLAFEKSVFAKTQKANAGTEAEIVMFDGQIVVYKFIQDLHFFVTGGEEDNELILASVLQGFSDAVDLLLRNIVDKRTALENLDLILLCLDEIVDGGIVLETEGSVIAEKVSSAHGMDGATSLAEQTLVQALTTAREHLAKSLLM</sequence>
<name>A0A5J9U8V8_9POAL</name>
<dbReference type="OrthoDB" id="10249988at2759"/>
<dbReference type="GO" id="GO:0006891">
    <property type="term" value="P:intra-Golgi vesicle-mediated transport"/>
    <property type="evidence" value="ECO:0007669"/>
    <property type="project" value="TreeGrafter"/>
</dbReference>
<keyword evidence="10 12" id="KW-0968">Cytoplasmic vesicle</keyword>
<evidence type="ECO:0000256" key="9">
    <source>
        <dbReference type="ARBA" id="ARBA00023136"/>
    </source>
</evidence>
<evidence type="ECO:0000256" key="11">
    <source>
        <dbReference type="ARBA" id="ARBA00045555"/>
    </source>
</evidence>
<dbReference type="Pfam" id="PF01217">
    <property type="entry name" value="Clat_adaptor_s"/>
    <property type="match status" value="1"/>
</dbReference>
<dbReference type="GO" id="GO:0030126">
    <property type="term" value="C:COPI vesicle coat"/>
    <property type="evidence" value="ECO:0007669"/>
    <property type="project" value="UniProtKB-UniRule"/>
</dbReference>
<keyword evidence="8 12" id="KW-0333">Golgi apparatus</keyword>
<dbReference type="InterPro" id="IPR022775">
    <property type="entry name" value="AP_mu_sigma_su"/>
</dbReference>
<evidence type="ECO:0000256" key="7">
    <source>
        <dbReference type="ARBA" id="ARBA00022927"/>
    </source>
</evidence>
<gene>
    <name evidence="14" type="ORF">EJB05_35885</name>
</gene>
<dbReference type="Gramene" id="TVU19718">
    <property type="protein sequence ID" value="TVU19718"/>
    <property type="gene ID" value="EJB05_35885"/>
</dbReference>
<reference evidence="14 15" key="1">
    <citation type="journal article" date="2019" name="Sci. Rep.">
        <title>A high-quality genome of Eragrostis curvula grass provides insights into Poaceae evolution and supports new strategies to enhance forage quality.</title>
        <authorList>
            <person name="Carballo J."/>
            <person name="Santos B.A.C.M."/>
            <person name="Zappacosta D."/>
            <person name="Garbus I."/>
            <person name="Selva J.P."/>
            <person name="Gallo C.A."/>
            <person name="Diaz A."/>
            <person name="Albertini E."/>
            <person name="Caccamo M."/>
            <person name="Echenique V."/>
        </authorList>
    </citation>
    <scope>NUCLEOTIDE SEQUENCE [LARGE SCALE GENOMIC DNA]</scope>
    <source>
        <strain evidence="15">cv. Victoria</strain>
        <tissue evidence="14">Leaf</tissue>
    </source>
</reference>
<comment type="subcellular location">
    <subcellularLocation>
        <location evidence="12">Cytoplasm</location>
    </subcellularLocation>
    <subcellularLocation>
        <location evidence="1 12">Golgi apparatus membrane</location>
        <topology evidence="1 12">Peripheral membrane protein</topology>
        <orientation evidence="1 12">Cytoplasmic side</orientation>
    </subcellularLocation>
    <subcellularLocation>
        <location evidence="12">Cytoplasmic vesicle</location>
        <location evidence="12">COPI-coated vesicle membrane</location>
        <topology evidence="12">Peripheral membrane protein</topology>
        <orientation evidence="12">Cytoplasmic side</orientation>
    </subcellularLocation>
</comment>
<accession>A0A5J9U8V8</accession>
<dbReference type="PANTHER" id="PTHR11043:SF32">
    <property type="entry name" value="COATOMER SUBUNIT ZETA-1"/>
    <property type="match status" value="1"/>
</dbReference>
<keyword evidence="6 12" id="KW-0931">ER-Golgi transport</keyword>
<evidence type="ECO:0000256" key="8">
    <source>
        <dbReference type="ARBA" id="ARBA00023034"/>
    </source>
</evidence>
<dbReference type="CDD" id="cd14829">
    <property type="entry name" value="Zeta-COP"/>
    <property type="match status" value="1"/>
</dbReference>
<feature type="non-terminal residue" evidence="14">
    <location>
        <position position="1"/>
    </location>
</feature>
<dbReference type="Proteomes" id="UP000324897">
    <property type="component" value="Chromosome 7"/>
</dbReference>
<keyword evidence="9 12" id="KW-0472">Membrane</keyword>
<dbReference type="Gene3D" id="3.30.450.60">
    <property type="match status" value="1"/>
</dbReference>
<comment type="function">
    <text evidence="11">The coatomer is a cytosolic protein complex that binds to dilysine motifs and reversibly associates with Golgi non-clathrin-coated vesicles, which further mediate biosynthetic protein transport from the ER, via the Golgi up to the trans Golgi network. Coatomer complex is required for budding from Golgi membranes, and is essential for the retrograde Golgi-to-ER transport of dilysine-tagged proteins. The zeta subunit may be involved in regulating the coat assembly and, hence, the rate of biosynthetic protein transport due to its association-dissociation properties with the coatomer complex.</text>
</comment>
<evidence type="ECO:0000256" key="3">
    <source>
        <dbReference type="ARBA" id="ARBA00011775"/>
    </source>
</evidence>
<comment type="subunit">
    <text evidence="3 12">Oligomeric complex that consists of at least the alpha, beta, beta', gamma, delta, epsilon and zeta subunits.</text>
</comment>
<evidence type="ECO:0000256" key="5">
    <source>
        <dbReference type="ARBA" id="ARBA00022490"/>
    </source>
</evidence>
<keyword evidence="15" id="KW-1185">Reference proteome</keyword>
<dbReference type="InterPro" id="IPR011012">
    <property type="entry name" value="Longin-like_dom_sf"/>
</dbReference>
<evidence type="ECO:0000256" key="12">
    <source>
        <dbReference type="RuleBase" id="RU366053"/>
    </source>
</evidence>
<dbReference type="EMBL" id="RWGY01000029">
    <property type="protein sequence ID" value="TVU19718.1"/>
    <property type="molecule type" value="Genomic_DNA"/>
</dbReference>
<dbReference type="InterPro" id="IPR039652">
    <property type="entry name" value="Coatomer_zeta"/>
</dbReference>